<dbReference type="EMBL" id="JXSL01000027">
    <property type="protein sequence ID" value="KIL98581.1"/>
    <property type="molecule type" value="Genomic_DNA"/>
</dbReference>
<comment type="caution">
    <text evidence="2">The sequence shown here is derived from an EMBL/GenBank/DDBJ whole genome shotgun (WGS) entry which is preliminary data.</text>
</comment>
<reference evidence="2 3" key="1">
    <citation type="submission" date="2015-01" db="EMBL/GenBank/DDBJ databases">
        <title>Genome Sequence of Magnetospirillum magnetotacticum Strain MS-1.</title>
        <authorList>
            <person name="Marinov G.K."/>
            <person name="Smalley M.D."/>
            <person name="DeSalvo G."/>
        </authorList>
    </citation>
    <scope>NUCLEOTIDE SEQUENCE [LARGE SCALE GENOMIC DNA]</scope>
    <source>
        <strain evidence="2 3">MS-1</strain>
    </source>
</reference>
<dbReference type="PANTHER" id="PTHR48228:SF6">
    <property type="entry name" value="L-CARNITINE COA-TRANSFERASE"/>
    <property type="match status" value="1"/>
</dbReference>
<dbReference type="RefSeq" id="WP_009868472.1">
    <property type="nucleotide sequence ID" value="NZ_JXSL01000027.1"/>
</dbReference>
<dbReference type="SUPFAM" id="SSF89796">
    <property type="entry name" value="CoA-transferase family III (CaiB/BaiF)"/>
    <property type="match status" value="1"/>
</dbReference>
<dbReference type="Gene3D" id="3.40.50.10540">
    <property type="entry name" value="Crotonobetainyl-coa:carnitine coa-transferase, domain 1"/>
    <property type="match status" value="1"/>
</dbReference>
<dbReference type="InterPro" id="IPR050509">
    <property type="entry name" value="CoA-transferase_III"/>
</dbReference>
<proteinExistence type="predicted"/>
<name>A0A0C2V0G4_PARME</name>
<keyword evidence="1" id="KW-0808">Transferase</keyword>
<dbReference type="PANTHER" id="PTHR48228">
    <property type="entry name" value="SUCCINYL-COA--D-CITRAMALATE COA-TRANSFERASE"/>
    <property type="match status" value="1"/>
</dbReference>
<dbReference type="InterPro" id="IPR023606">
    <property type="entry name" value="CoA-Trfase_III_dom_1_sf"/>
</dbReference>
<dbReference type="AlphaFoldDB" id="A0A0C2V0G4"/>
<keyword evidence="3" id="KW-1185">Reference proteome</keyword>
<dbReference type="GO" id="GO:0016740">
    <property type="term" value="F:transferase activity"/>
    <property type="evidence" value="ECO:0007669"/>
    <property type="project" value="UniProtKB-KW"/>
</dbReference>
<organism evidence="2 3">
    <name type="scientific">Paramagnetospirillum magnetotacticum MS-1</name>
    <dbReference type="NCBI Taxonomy" id="272627"/>
    <lineage>
        <taxon>Bacteria</taxon>
        <taxon>Pseudomonadati</taxon>
        <taxon>Pseudomonadota</taxon>
        <taxon>Alphaproteobacteria</taxon>
        <taxon>Rhodospirillales</taxon>
        <taxon>Magnetospirillaceae</taxon>
        <taxon>Paramagnetospirillum</taxon>
    </lineage>
</organism>
<evidence type="ECO:0000313" key="3">
    <source>
        <dbReference type="Proteomes" id="UP000031971"/>
    </source>
</evidence>
<dbReference type="OrthoDB" id="9781472at2"/>
<dbReference type="STRING" id="272627.CCC_02031"/>
<evidence type="ECO:0000256" key="1">
    <source>
        <dbReference type="ARBA" id="ARBA00022679"/>
    </source>
</evidence>
<protein>
    <submittedName>
        <fullName evidence="2">L-carnitine dehydratase/bile acid-inducible protein F</fullName>
    </submittedName>
</protein>
<evidence type="ECO:0000313" key="2">
    <source>
        <dbReference type="EMBL" id="KIL98581.1"/>
    </source>
</evidence>
<dbReference type="Pfam" id="PF02515">
    <property type="entry name" value="CoA_transf_3"/>
    <property type="match status" value="1"/>
</dbReference>
<dbReference type="Gene3D" id="3.30.1540.10">
    <property type="entry name" value="formyl-coa transferase, domain 3"/>
    <property type="match status" value="1"/>
</dbReference>
<accession>A0A0C2V0G4</accession>
<gene>
    <name evidence="2" type="ORF">CCC_02031</name>
</gene>
<dbReference type="InterPro" id="IPR044855">
    <property type="entry name" value="CoA-Trfase_III_dom3_sf"/>
</dbReference>
<dbReference type="InterPro" id="IPR003673">
    <property type="entry name" value="CoA-Trfase_fam_III"/>
</dbReference>
<dbReference type="Proteomes" id="UP000031971">
    <property type="component" value="Unassembled WGS sequence"/>
</dbReference>
<sequence length="402" mass="43488">MTNAKRPLDGIRVLDIATFIAAPYACAILGEFGAEVIKVEQPQGGDSFRRFGSITGRDGDSLMWLSEARNKESVTLDLRKPEGRELFLKLVARTDVIAENFRPGTLEKWGLGWEELRRANPGLILLRISGYGQTGPYKDRPGFARIAHAFGGLSYLAGMPGDVPVTPGSTSLADYMSGLYGAIGVLLALRHKDATGEGQIIDLALYESVFRALDEIAPAFAMFGKVREREGSGTVNACPHGHFRCGDGKWVALACTTDRMFARLCEAMERPELAEEAKWGLLRHRLAERVDVDALVGHWIAGRPRETVMALCLDFEVPAAPLNTIADIFEDPQFQARGNLQEVADAVLGSVVVPGVVPKLSATPGRVEHLGPRLGEGNGRVYGGLLGLGKAEIEALKEKGVI</sequence>